<evidence type="ECO:0000259" key="1">
    <source>
        <dbReference type="Pfam" id="PF25107"/>
    </source>
</evidence>
<evidence type="ECO:0000313" key="5">
    <source>
        <dbReference type="Proteomes" id="UP000663870"/>
    </source>
</evidence>
<proteinExistence type="predicted"/>
<gene>
    <name evidence="3" type="ORF">JXQ802_LOCUS3687</name>
    <name evidence="4" type="ORF">JXQ802_LOCUS3751</name>
    <name evidence="2" type="ORF">PYM288_LOCUS193</name>
</gene>
<evidence type="ECO:0000313" key="2">
    <source>
        <dbReference type="EMBL" id="CAF0721172.1"/>
    </source>
</evidence>
<dbReference type="InterPro" id="IPR056862">
    <property type="entry name" value="VWA7_N"/>
</dbReference>
<dbReference type="Proteomes" id="UP000663854">
    <property type="component" value="Unassembled WGS sequence"/>
</dbReference>
<organism evidence="3 5">
    <name type="scientific">Rotaria sordida</name>
    <dbReference type="NCBI Taxonomy" id="392033"/>
    <lineage>
        <taxon>Eukaryota</taxon>
        <taxon>Metazoa</taxon>
        <taxon>Spiralia</taxon>
        <taxon>Gnathifera</taxon>
        <taxon>Rotifera</taxon>
        <taxon>Eurotatoria</taxon>
        <taxon>Bdelloidea</taxon>
        <taxon>Philodinida</taxon>
        <taxon>Philodinidae</taxon>
        <taxon>Rotaria</taxon>
    </lineage>
</organism>
<protein>
    <recommendedName>
        <fullName evidence="1">VWA7 N-terminal domain-containing protein</fullName>
    </recommendedName>
</protein>
<name>A0A813RU35_9BILA</name>
<sequence>MYSGSCSKPKGKCSHGGLLDMITQTDAIDFGINKDNGNSDHGSFHTLATKISSVGNDTFGRFLDFHSTSFVIVIDTTGKISNTSTVAICHTTLSQRIKRESNNAYRPLLIASTINQSDLVLVISYNNLRSSIQSATIELVNKHGEKYIRFAGIEYH</sequence>
<keyword evidence="5" id="KW-1185">Reference proteome</keyword>
<comment type="caution">
    <text evidence="3">The sequence shown here is derived from an EMBL/GenBank/DDBJ whole genome shotgun (WGS) entry which is preliminary data.</text>
</comment>
<accession>A0A813RU35</accession>
<dbReference type="EMBL" id="CAJNOL010000051">
    <property type="protein sequence ID" value="CAF0791373.1"/>
    <property type="molecule type" value="Genomic_DNA"/>
</dbReference>
<dbReference type="AlphaFoldDB" id="A0A813RU35"/>
<feature type="domain" description="VWA7 N-terminal" evidence="1">
    <location>
        <begin position="6"/>
        <end position="51"/>
    </location>
</feature>
<dbReference type="Pfam" id="PF25107">
    <property type="entry name" value="VWA7_N"/>
    <property type="match status" value="1"/>
</dbReference>
<evidence type="ECO:0000313" key="4">
    <source>
        <dbReference type="EMBL" id="CAF0791373.1"/>
    </source>
</evidence>
<dbReference type="Proteomes" id="UP000663870">
    <property type="component" value="Unassembled WGS sequence"/>
</dbReference>
<reference evidence="3" key="1">
    <citation type="submission" date="2021-02" db="EMBL/GenBank/DDBJ databases">
        <authorList>
            <person name="Nowell W R."/>
        </authorList>
    </citation>
    <scope>NUCLEOTIDE SEQUENCE</scope>
</reference>
<dbReference type="EMBL" id="CAJNOH010000001">
    <property type="protein sequence ID" value="CAF0721172.1"/>
    <property type="molecule type" value="Genomic_DNA"/>
</dbReference>
<dbReference type="EMBL" id="CAJNOL010000050">
    <property type="protein sequence ID" value="CAF0789966.1"/>
    <property type="molecule type" value="Genomic_DNA"/>
</dbReference>
<evidence type="ECO:0000313" key="3">
    <source>
        <dbReference type="EMBL" id="CAF0789966.1"/>
    </source>
</evidence>